<evidence type="ECO:0000313" key="4">
    <source>
        <dbReference type="Proteomes" id="UP000077051"/>
    </source>
</evidence>
<keyword evidence="4" id="KW-1185">Reference proteome</keyword>
<dbReference type="EMBL" id="AMYB01000001">
    <property type="protein sequence ID" value="OAD08212.1"/>
    <property type="molecule type" value="Genomic_DNA"/>
</dbReference>
<sequence length="262" mass="28475">MKFLSIYNAITITAFWLSATLTQAAVIPLPAANPNPVLNSFTQFNWSTDAQLLDQTFAIDLDAPSRVHVTDLDPHGAGFAVYDNGNFVGETATVITKDNPYGAEEYHYRQGFFNLDTGHHVITVKLKGDAKTGSGAIRMVPGVDNEMTVLYDSAEVVDQGEAAAEEAVAEEVVVEEADQIEDDFDYLTNIYGVPQDTSHTITLTTTFIVDVYATETSDETETETTTSTIVIEPSFLEDSPEESAVAEAVEEDNSAQEQSLSI</sequence>
<organism evidence="3 4">
    <name type="scientific">Mucor lusitanicus CBS 277.49</name>
    <dbReference type="NCBI Taxonomy" id="747725"/>
    <lineage>
        <taxon>Eukaryota</taxon>
        <taxon>Fungi</taxon>
        <taxon>Fungi incertae sedis</taxon>
        <taxon>Mucoromycota</taxon>
        <taxon>Mucoromycotina</taxon>
        <taxon>Mucoromycetes</taxon>
        <taxon>Mucorales</taxon>
        <taxon>Mucorineae</taxon>
        <taxon>Mucoraceae</taxon>
        <taxon>Mucor</taxon>
    </lineage>
</organism>
<evidence type="ECO:0000256" key="1">
    <source>
        <dbReference type="SAM" id="MobiDB-lite"/>
    </source>
</evidence>
<dbReference type="Proteomes" id="UP000077051">
    <property type="component" value="Unassembled WGS sequence"/>
</dbReference>
<dbReference type="STRING" id="747725.A0A162TYV5"/>
<accession>A0A162TYV5</accession>
<dbReference type="VEuPathDB" id="FungiDB:MUCCIDRAFT_158436"/>
<reference evidence="3 4" key="1">
    <citation type="submission" date="2015-06" db="EMBL/GenBank/DDBJ databases">
        <title>Expansion of signal transduction pathways in fungi by whole-genome duplication.</title>
        <authorList>
            <consortium name="DOE Joint Genome Institute"/>
            <person name="Corrochano L.M."/>
            <person name="Kuo A."/>
            <person name="Marcet-Houben M."/>
            <person name="Polaino S."/>
            <person name="Salamov A."/>
            <person name="Villalobos J.M."/>
            <person name="Alvarez M.I."/>
            <person name="Avalos J."/>
            <person name="Benito E.P."/>
            <person name="Benoit I."/>
            <person name="Burger G."/>
            <person name="Camino L.P."/>
            <person name="Canovas D."/>
            <person name="Cerda-Olmedo E."/>
            <person name="Cheng J.-F."/>
            <person name="Dominguez A."/>
            <person name="Elias M."/>
            <person name="Eslava A.P."/>
            <person name="Glaser F."/>
            <person name="Grimwood J."/>
            <person name="Gutierrez G."/>
            <person name="Heitman J."/>
            <person name="Henrissat B."/>
            <person name="Iturriaga E.A."/>
            <person name="Lang B.F."/>
            <person name="Lavin J.L."/>
            <person name="Lee S."/>
            <person name="Li W."/>
            <person name="Lindquist E."/>
            <person name="Lopez-Garcia S."/>
            <person name="Luque E.M."/>
            <person name="Marcos A.T."/>
            <person name="Martin J."/>
            <person name="Mccluskey K."/>
            <person name="Medina H.R."/>
            <person name="Miralles-Duran A."/>
            <person name="Miyazaki A."/>
            <person name="Munoz-Torres E."/>
            <person name="Oguiza J.A."/>
            <person name="Ohm R."/>
            <person name="Olmedo M."/>
            <person name="Orejas M."/>
            <person name="Ortiz-Castellanos L."/>
            <person name="Pisabarro A.G."/>
            <person name="Rodriguez-Romero J."/>
            <person name="Ruiz-Herrera J."/>
            <person name="Ruiz-Vazquez R."/>
            <person name="Sanz C."/>
            <person name="Schackwitz W."/>
            <person name="Schmutz J."/>
            <person name="Shahriari M."/>
            <person name="Shelest E."/>
            <person name="Silva-Franco F."/>
            <person name="Soanes D."/>
            <person name="Syed K."/>
            <person name="Tagua V.G."/>
            <person name="Talbot N.J."/>
            <person name="Thon M."/>
            <person name="De Vries R.P."/>
            <person name="Wiebenga A."/>
            <person name="Yadav J.S."/>
            <person name="Braun E.L."/>
            <person name="Baker S."/>
            <person name="Garre V."/>
            <person name="Horwitz B."/>
            <person name="Torres-Martinez S."/>
            <person name="Idnurm A."/>
            <person name="Herrera-Estrella A."/>
            <person name="Gabaldon T."/>
            <person name="Grigoriev I.V."/>
        </authorList>
    </citation>
    <scope>NUCLEOTIDE SEQUENCE [LARGE SCALE GENOMIC DNA]</scope>
    <source>
        <strain evidence="3 4">CBS 277.49</strain>
    </source>
</reference>
<protein>
    <submittedName>
        <fullName evidence="3">Uncharacterized protein</fullName>
    </submittedName>
</protein>
<dbReference type="AlphaFoldDB" id="A0A162TYV5"/>
<proteinExistence type="predicted"/>
<gene>
    <name evidence="3" type="ORF">MUCCIDRAFT_158436</name>
</gene>
<feature type="region of interest" description="Disordered" evidence="1">
    <location>
        <begin position="236"/>
        <end position="262"/>
    </location>
</feature>
<name>A0A162TYV5_MUCCL</name>
<comment type="caution">
    <text evidence="3">The sequence shown here is derived from an EMBL/GenBank/DDBJ whole genome shotgun (WGS) entry which is preliminary data.</text>
</comment>
<keyword evidence="2" id="KW-0732">Signal</keyword>
<feature type="signal peptide" evidence="2">
    <location>
        <begin position="1"/>
        <end position="24"/>
    </location>
</feature>
<feature type="chain" id="PRO_5007840127" evidence="2">
    <location>
        <begin position="25"/>
        <end position="262"/>
    </location>
</feature>
<evidence type="ECO:0000256" key="2">
    <source>
        <dbReference type="SAM" id="SignalP"/>
    </source>
</evidence>
<evidence type="ECO:0000313" key="3">
    <source>
        <dbReference type="EMBL" id="OAD08212.1"/>
    </source>
</evidence>
<dbReference type="OrthoDB" id="2280612at2759"/>